<feature type="region of interest" description="Disordered" evidence="1">
    <location>
        <begin position="23"/>
        <end position="79"/>
    </location>
</feature>
<evidence type="ECO:0000313" key="2">
    <source>
        <dbReference type="EMBL" id="MCD7446397.1"/>
    </source>
</evidence>
<accession>A0ABS8RHV0</accession>
<proteinExistence type="predicted"/>
<dbReference type="EMBL" id="JACEIK010000013">
    <property type="protein sequence ID" value="MCD7446397.1"/>
    <property type="molecule type" value="Genomic_DNA"/>
</dbReference>
<gene>
    <name evidence="2" type="ORF">HAX54_006005</name>
</gene>
<evidence type="ECO:0000256" key="1">
    <source>
        <dbReference type="SAM" id="MobiDB-lite"/>
    </source>
</evidence>
<evidence type="ECO:0000313" key="3">
    <source>
        <dbReference type="Proteomes" id="UP000823775"/>
    </source>
</evidence>
<feature type="compositionally biased region" description="Acidic residues" evidence="1">
    <location>
        <begin position="43"/>
        <end position="59"/>
    </location>
</feature>
<protein>
    <submittedName>
        <fullName evidence="2">Uncharacterized protein</fullName>
    </submittedName>
</protein>
<reference evidence="2 3" key="1">
    <citation type="journal article" date="2021" name="BMC Genomics">
        <title>Datura genome reveals duplications of psychoactive alkaloid biosynthetic genes and high mutation rate following tissue culture.</title>
        <authorList>
            <person name="Rajewski A."/>
            <person name="Carter-House D."/>
            <person name="Stajich J."/>
            <person name="Litt A."/>
        </authorList>
    </citation>
    <scope>NUCLEOTIDE SEQUENCE [LARGE SCALE GENOMIC DNA]</scope>
    <source>
        <strain evidence="2">AR-01</strain>
    </source>
</reference>
<keyword evidence="3" id="KW-1185">Reference proteome</keyword>
<name>A0ABS8RHV0_DATST</name>
<organism evidence="2 3">
    <name type="scientific">Datura stramonium</name>
    <name type="common">Jimsonweed</name>
    <name type="synonym">Common thornapple</name>
    <dbReference type="NCBI Taxonomy" id="4076"/>
    <lineage>
        <taxon>Eukaryota</taxon>
        <taxon>Viridiplantae</taxon>
        <taxon>Streptophyta</taxon>
        <taxon>Embryophyta</taxon>
        <taxon>Tracheophyta</taxon>
        <taxon>Spermatophyta</taxon>
        <taxon>Magnoliopsida</taxon>
        <taxon>eudicotyledons</taxon>
        <taxon>Gunneridae</taxon>
        <taxon>Pentapetalae</taxon>
        <taxon>asterids</taxon>
        <taxon>lamiids</taxon>
        <taxon>Solanales</taxon>
        <taxon>Solanaceae</taxon>
        <taxon>Solanoideae</taxon>
        <taxon>Datureae</taxon>
        <taxon>Datura</taxon>
    </lineage>
</organism>
<sequence>MGVNVSLPYNCMRQYRSKAVKRGKYFESPANKEEEAESPANKEEEEEAESPAEKEEETEAPAPSKDADSPPADVQSSSSAGKLKVSFGFFVVLGSMVAAY</sequence>
<feature type="compositionally biased region" description="Low complexity" evidence="1">
    <location>
        <begin position="60"/>
        <end position="73"/>
    </location>
</feature>
<dbReference type="Proteomes" id="UP000823775">
    <property type="component" value="Unassembled WGS sequence"/>
</dbReference>
<comment type="caution">
    <text evidence="2">The sequence shown here is derived from an EMBL/GenBank/DDBJ whole genome shotgun (WGS) entry which is preliminary data.</text>
</comment>